<dbReference type="EMBL" id="CP074127">
    <property type="protein sequence ID" value="QUS58450.1"/>
    <property type="molecule type" value="Genomic_DNA"/>
</dbReference>
<feature type="compositionally biased region" description="Basic and acidic residues" evidence="1">
    <location>
        <begin position="411"/>
        <end position="421"/>
    </location>
</feature>
<keyword evidence="3" id="KW-0418">Kinase</keyword>
<organism evidence="3 4">
    <name type="scientific">Pseudovibrio brasiliensis</name>
    <dbReference type="NCBI Taxonomy" id="1898042"/>
    <lineage>
        <taxon>Bacteria</taxon>
        <taxon>Pseudomonadati</taxon>
        <taxon>Pseudomonadota</taxon>
        <taxon>Alphaproteobacteria</taxon>
        <taxon>Hyphomicrobiales</taxon>
        <taxon>Stappiaceae</taxon>
        <taxon>Pseudovibrio</taxon>
    </lineage>
</organism>
<feature type="compositionally biased region" description="Pro residues" evidence="1">
    <location>
        <begin position="126"/>
        <end position="137"/>
    </location>
</feature>
<feature type="region of interest" description="Disordered" evidence="1">
    <location>
        <begin position="411"/>
        <end position="432"/>
    </location>
</feature>
<feature type="domain" description="Protein kinase" evidence="2">
    <location>
        <begin position="247"/>
        <end position="532"/>
    </location>
</feature>
<accession>A0ABX8AX17</accession>
<dbReference type="Proteomes" id="UP000680706">
    <property type="component" value="Plasmid pAb134-01"/>
</dbReference>
<evidence type="ECO:0000313" key="3">
    <source>
        <dbReference type="EMBL" id="QUS58450.1"/>
    </source>
</evidence>
<geneLocation type="plasmid" evidence="3 4">
    <name>pAb134-01</name>
</geneLocation>
<evidence type="ECO:0000313" key="4">
    <source>
        <dbReference type="Proteomes" id="UP000680706"/>
    </source>
</evidence>
<dbReference type="Pfam" id="PF00069">
    <property type="entry name" value="Pkinase"/>
    <property type="match status" value="1"/>
</dbReference>
<dbReference type="SUPFAM" id="SSF56112">
    <property type="entry name" value="Protein kinase-like (PK-like)"/>
    <property type="match status" value="1"/>
</dbReference>
<name>A0ABX8AX17_9HYPH</name>
<dbReference type="CDD" id="cd00180">
    <property type="entry name" value="PKc"/>
    <property type="match status" value="1"/>
</dbReference>
<protein>
    <submittedName>
        <fullName evidence="3">Protein kinase</fullName>
    </submittedName>
</protein>
<dbReference type="PANTHER" id="PTHR44167:SF24">
    <property type="entry name" value="SERINE_THREONINE-PROTEIN KINASE CHK2"/>
    <property type="match status" value="1"/>
</dbReference>
<feature type="compositionally biased region" description="Basic and acidic residues" evidence="1">
    <location>
        <begin position="153"/>
        <end position="167"/>
    </location>
</feature>
<dbReference type="SMART" id="SM00220">
    <property type="entry name" value="S_TKc"/>
    <property type="match status" value="1"/>
</dbReference>
<proteinExistence type="predicted"/>
<keyword evidence="3" id="KW-0808">Transferase</keyword>
<dbReference type="InterPro" id="IPR011009">
    <property type="entry name" value="Kinase-like_dom_sf"/>
</dbReference>
<gene>
    <name evidence="3" type="ORF">KGB56_22250</name>
</gene>
<sequence>MPAQPQNPAGNQEKLPPEQEQWLDAVERALNVRLGEIPPQGDNDAEPMIVDGPEEERGEFMAIVEDEEQENIEEGIEQRATHDEQGRVIEERGEFLALGDDEDERDIERGIEQRGVDLRQPEVPFDAPPPYDPPPPYEAGEQEDMDDEEFEELERPEHRELHQRDPQPGDGEQQPRVYNEMPQANSPIRVNRKNDGTMVIDRRSVPATIKAKRDRRLGRRDKVTYEPTQHSMNIEGLITPPNQVEHERLQSVFASGATGYLQKFPDIEDSVIKRCHAMKNGDGSLQFIGADQVVHETKILTALSHFKDAKGAENIIEYRGSGISQFGEPFLIMEEMNGGTLANRIPDDRGLEEPQLNDFAKGVLSGMAFLQNRNIIHQDLKADNILFRDNDSTVPVISDFDTASAHEGIASDHENGRDFGYKRGGSPDIQPPEVYDENGQMTGKIDSWNGGVLMLQAAIGNEGRQAFLDETAEFRARDGRRDQGLYDAFLDPRIANVPPNIQAVIKGLLRVDLNERMTAEQALALIEDQPEGEEQQ</sequence>
<feature type="compositionally biased region" description="Basic and acidic residues" evidence="1">
    <location>
        <begin position="106"/>
        <end position="120"/>
    </location>
</feature>
<dbReference type="InterPro" id="IPR000719">
    <property type="entry name" value="Prot_kinase_dom"/>
</dbReference>
<dbReference type="PROSITE" id="PS50011">
    <property type="entry name" value="PROTEIN_KINASE_DOM"/>
    <property type="match status" value="1"/>
</dbReference>
<dbReference type="GO" id="GO:0016301">
    <property type="term" value="F:kinase activity"/>
    <property type="evidence" value="ECO:0007669"/>
    <property type="project" value="UniProtKB-KW"/>
</dbReference>
<keyword evidence="3" id="KW-0614">Plasmid</keyword>
<dbReference type="PANTHER" id="PTHR44167">
    <property type="entry name" value="OVARIAN-SPECIFIC SERINE/THREONINE-PROTEIN KINASE LOK-RELATED"/>
    <property type="match status" value="1"/>
</dbReference>
<dbReference type="PROSITE" id="PS00108">
    <property type="entry name" value="PROTEIN_KINASE_ST"/>
    <property type="match status" value="1"/>
</dbReference>
<feature type="region of interest" description="Disordered" evidence="1">
    <location>
        <begin position="93"/>
        <end position="190"/>
    </location>
</feature>
<reference evidence="3 4" key="1">
    <citation type="journal article" date="2021" name="Angew. Chem. Int. Ed. Engl.">
        <title>A novel family of nonribosomal peptides modulate collective behavior in Pseudovibrio bacteria isolated from marine sponges.</title>
        <authorList>
            <person name="Ioca L.P."/>
            <person name="Dai Y."/>
            <person name="Kunakom S."/>
            <person name="Diaz-Espinosa J."/>
            <person name="Krunic A."/>
            <person name="Crnkovic C.M."/>
            <person name="Orjala J."/>
            <person name="Sanchez L.M."/>
            <person name="Ferreira A.G."/>
            <person name="Berlinck R.G.S."/>
            <person name="Eustaquio A.S."/>
        </authorList>
    </citation>
    <scope>NUCLEOTIDE SEQUENCE [LARGE SCALE GENOMIC DNA]</scope>
    <source>
        <strain evidence="3 4">Ab134</strain>
        <plasmid evidence="3 4">pAb134-01</plasmid>
    </source>
</reference>
<dbReference type="InterPro" id="IPR008271">
    <property type="entry name" value="Ser/Thr_kinase_AS"/>
</dbReference>
<dbReference type="Gene3D" id="1.10.510.10">
    <property type="entry name" value="Transferase(Phosphotransferase) domain 1"/>
    <property type="match status" value="1"/>
</dbReference>
<dbReference type="RefSeq" id="WP_075701312.1">
    <property type="nucleotide sequence ID" value="NZ_CP074127.1"/>
</dbReference>
<feature type="compositionally biased region" description="Acidic residues" evidence="1">
    <location>
        <begin position="140"/>
        <end position="152"/>
    </location>
</feature>
<keyword evidence="4" id="KW-1185">Reference proteome</keyword>
<evidence type="ECO:0000256" key="1">
    <source>
        <dbReference type="SAM" id="MobiDB-lite"/>
    </source>
</evidence>
<evidence type="ECO:0000259" key="2">
    <source>
        <dbReference type="PROSITE" id="PS50011"/>
    </source>
</evidence>